<evidence type="ECO:0000256" key="1">
    <source>
        <dbReference type="ARBA" id="ARBA00022679"/>
    </source>
</evidence>
<evidence type="ECO:0000256" key="3">
    <source>
        <dbReference type="SAM" id="MobiDB-lite"/>
    </source>
</evidence>
<dbReference type="InterPro" id="IPR050409">
    <property type="entry name" value="E3_ubiq-protein_ligase"/>
</dbReference>
<dbReference type="GO" id="GO:0016567">
    <property type="term" value="P:protein ubiquitination"/>
    <property type="evidence" value="ECO:0007669"/>
    <property type="project" value="TreeGrafter"/>
</dbReference>
<dbReference type="GO" id="GO:0005737">
    <property type="term" value="C:cytoplasm"/>
    <property type="evidence" value="ECO:0007669"/>
    <property type="project" value="TreeGrafter"/>
</dbReference>
<dbReference type="AlphaFoldDB" id="A0A8T1WWM2"/>
<organism evidence="5 6">
    <name type="scientific">Phytophthora boehmeriae</name>
    <dbReference type="NCBI Taxonomy" id="109152"/>
    <lineage>
        <taxon>Eukaryota</taxon>
        <taxon>Sar</taxon>
        <taxon>Stramenopiles</taxon>
        <taxon>Oomycota</taxon>
        <taxon>Peronosporomycetes</taxon>
        <taxon>Peronosporales</taxon>
        <taxon>Peronosporaceae</taxon>
        <taxon>Phytophthora</taxon>
    </lineage>
</organism>
<dbReference type="Pfam" id="PF00632">
    <property type="entry name" value="HECT"/>
    <property type="match status" value="1"/>
</dbReference>
<evidence type="ECO:0000259" key="4">
    <source>
        <dbReference type="PROSITE" id="PS50237"/>
    </source>
</evidence>
<dbReference type="EMBL" id="JAGDFL010000086">
    <property type="protein sequence ID" value="KAG7398237.1"/>
    <property type="molecule type" value="Genomic_DNA"/>
</dbReference>
<proteinExistence type="predicted"/>
<dbReference type="GO" id="GO:0061630">
    <property type="term" value="F:ubiquitin protein ligase activity"/>
    <property type="evidence" value="ECO:0007669"/>
    <property type="project" value="TreeGrafter"/>
</dbReference>
<feature type="region of interest" description="Disordered" evidence="3">
    <location>
        <begin position="780"/>
        <end position="845"/>
    </location>
</feature>
<dbReference type="OrthoDB" id="423283at2759"/>
<dbReference type="PROSITE" id="PS50237">
    <property type="entry name" value="HECT"/>
    <property type="match status" value="1"/>
</dbReference>
<gene>
    <name evidence="5" type="ORF">PHYBOEH_011410</name>
</gene>
<reference evidence="5" key="1">
    <citation type="submission" date="2021-02" db="EMBL/GenBank/DDBJ databases">
        <authorList>
            <person name="Palmer J.M."/>
        </authorList>
    </citation>
    <scope>NUCLEOTIDE SEQUENCE</scope>
    <source>
        <strain evidence="5">SCRP23</strain>
    </source>
</reference>
<protein>
    <recommendedName>
        <fullName evidence="4">HECT domain-containing protein</fullName>
    </recommendedName>
</protein>
<accession>A0A8T1WWM2</accession>
<evidence type="ECO:0000256" key="2">
    <source>
        <dbReference type="PROSITE-ProRule" id="PRU00104"/>
    </source>
</evidence>
<name>A0A8T1WWM2_9STRA</name>
<feature type="active site" description="Glycyl thioester intermediate" evidence="2">
    <location>
        <position position="692"/>
    </location>
</feature>
<feature type="compositionally biased region" description="Acidic residues" evidence="3">
    <location>
        <begin position="36"/>
        <end position="65"/>
    </location>
</feature>
<keyword evidence="2" id="KW-0833">Ubl conjugation pathway</keyword>
<evidence type="ECO:0000313" key="5">
    <source>
        <dbReference type="EMBL" id="KAG7398237.1"/>
    </source>
</evidence>
<evidence type="ECO:0000313" key="6">
    <source>
        <dbReference type="Proteomes" id="UP000693981"/>
    </source>
</evidence>
<dbReference type="GO" id="GO:0006511">
    <property type="term" value="P:ubiquitin-dependent protein catabolic process"/>
    <property type="evidence" value="ECO:0007669"/>
    <property type="project" value="TreeGrafter"/>
</dbReference>
<comment type="caution">
    <text evidence="5">The sequence shown here is derived from an EMBL/GenBank/DDBJ whole genome shotgun (WGS) entry which is preliminary data.</text>
</comment>
<dbReference type="InterPro" id="IPR000569">
    <property type="entry name" value="HECT_dom"/>
</dbReference>
<dbReference type="PANTHER" id="PTHR11254">
    <property type="entry name" value="HECT DOMAIN UBIQUITIN-PROTEIN LIGASE"/>
    <property type="match status" value="1"/>
</dbReference>
<feature type="domain" description="HECT" evidence="4">
    <location>
        <begin position="435"/>
        <end position="701"/>
    </location>
</feature>
<keyword evidence="1" id="KW-0808">Transferase</keyword>
<feature type="compositionally biased region" description="Acidic residues" evidence="3">
    <location>
        <begin position="832"/>
        <end position="845"/>
    </location>
</feature>
<feature type="compositionally biased region" description="Polar residues" evidence="3">
    <location>
        <begin position="781"/>
        <end position="794"/>
    </location>
</feature>
<feature type="region of interest" description="Disordered" evidence="3">
    <location>
        <begin position="1"/>
        <end position="126"/>
    </location>
</feature>
<dbReference type="SMART" id="SM00119">
    <property type="entry name" value="HECTc"/>
    <property type="match status" value="1"/>
</dbReference>
<dbReference type="Proteomes" id="UP000693981">
    <property type="component" value="Unassembled WGS sequence"/>
</dbReference>
<keyword evidence="6" id="KW-1185">Reference proteome</keyword>
<sequence length="845" mass="94028">MVVGNDDWPTEVSEEKDKVAVEVEANEINIPINNQAEEEDIEDEHNEDEENNGGEDYEDHEDQDEVTIPTLSRLSVPPLAGSGKAAVNKAMPEEANSNDATDDCDTTSELDPHSSRTNDNSNLSEYDNGFDEAMHLSLRSKNSLVSEIEISELLEVAESVRRDYHASTWEYLKIATTLLAFIRATGGGQDHEKSSSVSAGLTQLVKVFYPYLVNQPREKLSDNWDSVKREFAAMEMNIDYLYFLLDPMCKTLLLAVNLCGSSKKDADGDDVYPKITVICDRDDILRSTVDYISLHHFSGMKALANFSLFPFFKSTFGEKLVDGVRVEEGEGKGPLKEWFGLVGMELASKWKRVSIPTISSVPDLNEVTVSGNAITIPAASGNAGGICAGFQLEWEGSDEVVIRRVVNKYVGDGSYLLDRSVPSHSFSVSQLRASQPIAAFFEYVQGSESFWLNENTCDSPENRKTLDFVGWFFACAFTHFCSIQLKIHPLLFRMLLDSSYCVTPEDLRLFNPPLFKSLNEMKDMKPSDFAEYLKFEGADEGLSVEKYIDEVVAEKFGPESSVGWQLDAIRQGFSRVIPVEQVGRVGMTGEDLASVIYGDSSDRGGEEFTVSTVFRIAADPDFTSCRPLSKAFWQTVNNYEPHMKRKFIKFVTGVDTLPLAGTEFLRIEMPFTAISADDHKKSLGMLPQAHTCDNTLELPHYWKALCWRNQHNEHEADSDLEAELIALLRKKLQDAVEYSCGYGLDGTAEVSGVLVRNSGANDDDQLVNASYDSLGLPALSERSSTADPVPNTTQPSPPEPATEEDSSSHVEDRVLNSPEKPAPVASPRQEESYEDYDWEEEDAEQ</sequence>
<dbReference type="PANTHER" id="PTHR11254:SF440">
    <property type="entry name" value="E3 UBIQUITIN-PROTEIN LIGASE NEDD-4"/>
    <property type="match status" value="1"/>
</dbReference>